<keyword evidence="14" id="KW-1185">Reference proteome</keyword>
<proteinExistence type="inferred from homology"/>
<organism evidence="13 14">
    <name type="scientific">Paucimonas lemoignei</name>
    <name type="common">Pseudomonas lemoignei</name>
    <dbReference type="NCBI Taxonomy" id="29443"/>
    <lineage>
        <taxon>Bacteria</taxon>
        <taxon>Pseudomonadati</taxon>
        <taxon>Pseudomonadota</taxon>
        <taxon>Betaproteobacteria</taxon>
        <taxon>Burkholderiales</taxon>
        <taxon>Burkholderiaceae</taxon>
        <taxon>Paucimonas</taxon>
    </lineage>
</organism>
<dbReference type="PANTHER" id="PTHR30386">
    <property type="entry name" value="MEMBRANE FUSION SUBUNIT OF EMRAB-TOLC MULTIDRUG EFFLUX PUMP"/>
    <property type="match status" value="1"/>
</dbReference>
<dbReference type="GO" id="GO:0046677">
    <property type="term" value="P:response to antibiotic"/>
    <property type="evidence" value="ECO:0007669"/>
    <property type="project" value="UniProtKB-ARBA"/>
</dbReference>
<dbReference type="PANTHER" id="PTHR30386:SF19">
    <property type="entry name" value="MULTIDRUG EXPORT PROTEIN EMRA-RELATED"/>
    <property type="match status" value="1"/>
</dbReference>
<dbReference type="InterPro" id="IPR058633">
    <property type="entry name" value="EmrA/FarA_HH"/>
</dbReference>
<feature type="domain" description="Multidrug export protein EmrA/FarA alpha-helical hairpin" evidence="11">
    <location>
        <begin position="100"/>
        <end position="219"/>
    </location>
</feature>
<evidence type="ECO:0000256" key="2">
    <source>
        <dbReference type="ARBA" id="ARBA00009477"/>
    </source>
</evidence>
<dbReference type="AlphaFoldDB" id="A0A4R3HSD8"/>
<dbReference type="GO" id="GO:1990961">
    <property type="term" value="P:xenobiotic detoxification by transmembrane export across the plasma membrane"/>
    <property type="evidence" value="ECO:0007669"/>
    <property type="project" value="UniProtKB-ARBA"/>
</dbReference>
<accession>A0A4R3HSD8</accession>
<feature type="domain" description="p-hydroxybenzoic acid efflux pump subunit AaeA-like beta-barrel" evidence="12">
    <location>
        <begin position="257"/>
        <end position="349"/>
    </location>
</feature>
<evidence type="ECO:0000256" key="10">
    <source>
        <dbReference type="SAM" id="Phobius"/>
    </source>
</evidence>
<gene>
    <name evidence="13" type="ORF">EDC30_108121</name>
</gene>
<dbReference type="EMBL" id="SLZQ01000008">
    <property type="protein sequence ID" value="TCS36057.1"/>
    <property type="molecule type" value="Genomic_DNA"/>
</dbReference>
<dbReference type="Proteomes" id="UP000295382">
    <property type="component" value="Unassembled WGS sequence"/>
</dbReference>
<evidence type="ECO:0000256" key="3">
    <source>
        <dbReference type="ARBA" id="ARBA00022448"/>
    </source>
</evidence>
<keyword evidence="5" id="KW-0997">Cell inner membrane</keyword>
<keyword evidence="7 10" id="KW-1133">Transmembrane helix</keyword>
<keyword evidence="4" id="KW-1003">Cell membrane</keyword>
<evidence type="ECO:0000256" key="4">
    <source>
        <dbReference type="ARBA" id="ARBA00022475"/>
    </source>
</evidence>
<dbReference type="Gene3D" id="2.40.30.170">
    <property type="match status" value="1"/>
</dbReference>
<comment type="subcellular location">
    <subcellularLocation>
        <location evidence="1">Cell inner membrane</location>
        <topology evidence="1">Single-pass membrane protein</topology>
    </subcellularLocation>
</comment>
<evidence type="ECO:0000256" key="5">
    <source>
        <dbReference type="ARBA" id="ARBA00022519"/>
    </source>
</evidence>
<evidence type="ECO:0000256" key="7">
    <source>
        <dbReference type="ARBA" id="ARBA00022989"/>
    </source>
</evidence>
<keyword evidence="3" id="KW-0813">Transport</keyword>
<feature type="region of interest" description="Disordered" evidence="9">
    <location>
        <begin position="1"/>
        <end position="21"/>
    </location>
</feature>
<dbReference type="SUPFAM" id="SSF111369">
    <property type="entry name" value="HlyD-like secretion proteins"/>
    <property type="match status" value="2"/>
</dbReference>
<dbReference type="Gene3D" id="1.10.287.470">
    <property type="entry name" value="Helix hairpin bin"/>
    <property type="match status" value="1"/>
</dbReference>
<dbReference type="InterPro" id="IPR050739">
    <property type="entry name" value="MFP"/>
</dbReference>
<name>A0A4R3HSD8_PAULE</name>
<dbReference type="Pfam" id="PF25963">
    <property type="entry name" value="Beta-barrel_AAEA"/>
    <property type="match status" value="1"/>
</dbReference>
<reference evidence="13 14" key="1">
    <citation type="submission" date="2019-03" db="EMBL/GenBank/DDBJ databases">
        <title>Genomic Encyclopedia of Type Strains, Phase IV (KMG-IV): sequencing the most valuable type-strain genomes for metagenomic binning, comparative biology and taxonomic classification.</title>
        <authorList>
            <person name="Goeker M."/>
        </authorList>
    </citation>
    <scope>NUCLEOTIDE SEQUENCE [LARGE SCALE GENOMIC DNA]</scope>
    <source>
        <strain evidence="13 14">DSM 7445</strain>
    </source>
</reference>
<evidence type="ECO:0000256" key="6">
    <source>
        <dbReference type="ARBA" id="ARBA00022692"/>
    </source>
</evidence>
<evidence type="ECO:0000256" key="9">
    <source>
        <dbReference type="SAM" id="MobiDB-lite"/>
    </source>
</evidence>
<dbReference type="OrthoDB" id="9811754at2"/>
<dbReference type="GO" id="GO:0015721">
    <property type="term" value="P:bile acid and bile salt transport"/>
    <property type="evidence" value="ECO:0007669"/>
    <property type="project" value="UniProtKB-ARBA"/>
</dbReference>
<comment type="caution">
    <text evidence="13">The sequence shown here is derived from an EMBL/GenBank/DDBJ whole genome shotgun (WGS) entry which is preliminary data.</text>
</comment>
<dbReference type="InterPro" id="IPR058634">
    <property type="entry name" value="AaeA-lik-b-barrel"/>
</dbReference>
<evidence type="ECO:0000259" key="12">
    <source>
        <dbReference type="Pfam" id="PF25963"/>
    </source>
</evidence>
<sequence>MSDTPNMPAQAGAPAAAGNGSPKRKKILLTIAAIFILAGIGWGLYWFMYSRFYEETENAYVQGNVVQVTSQVAGTVTRIMADDTDIVKGGQQLISLDTADAEVAITQAEAQLAQTVREVRTLYASQAQSQANLRLRESELARVEDDLKRRKDLAGSGAVSAEEIRHAELAVKTAQAAVAAAREQLASGRALTEGTTPAEHPNVQRAAARLQEVMLAKARSTLYAPVGGEIAKRNAQVGQRITPGTPLMAIVPLDQLWVDANLKEAQLRHVRIGQPVKLVADLYGSKVEYDGKVAGLAAGTGSAFALLPAQNATGNWIKVVQRVPVRITLDPKQLQEHPLRVGLSMTVEIDVHDQSGEIIGSKSSHRTATSEDGVLKAAPAFLNSIDALAKSRSAAIIAANLK</sequence>
<evidence type="ECO:0000313" key="13">
    <source>
        <dbReference type="EMBL" id="TCS36057.1"/>
    </source>
</evidence>
<feature type="transmembrane region" description="Helical" evidence="10">
    <location>
        <begin position="27"/>
        <end position="48"/>
    </location>
</feature>
<keyword evidence="8 10" id="KW-0472">Membrane</keyword>
<keyword evidence="6 10" id="KW-0812">Transmembrane</keyword>
<evidence type="ECO:0000313" key="14">
    <source>
        <dbReference type="Proteomes" id="UP000295382"/>
    </source>
</evidence>
<protein>
    <submittedName>
        <fullName evidence="13">Membrane fusion protein (Multidrug efflux system)</fullName>
    </submittedName>
</protein>
<evidence type="ECO:0000256" key="1">
    <source>
        <dbReference type="ARBA" id="ARBA00004377"/>
    </source>
</evidence>
<comment type="similarity">
    <text evidence="2">Belongs to the membrane fusion protein (MFP) (TC 8.A.1) family.</text>
</comment>
<dbReference type="RefSeq" id="WP_132259319.1">
    <property type="nucleotide sequence ID" value="NZ_SLZQ01000008.1"/>
</dbReference>
<evidence type="ECO:0000259" key="11">
    <source>
        <dbReference type="Pfam" id="PF25885"/>
    </source>
</evidence>
<feature type="compositionally biased region" description="Low complexity" evidence="9">
    <location>
        <begin position="8"/>
        <end position="21"/>
    </location>
</feature>
<dbReference type="FunFam" id="2.40.30.170:FF:000003">
    <property type="entry name" value="Multidrug resistance protein A"/>
    <property type="match status" value="1"/>
</dbReference>
<dbReference type="GO" id="GO:0005886">
    <property type="term" value="C:plasma membrane"/>
    <property type="evidence" value="ECO:0007669"/>
    <property type="project" value="UniProtKB-SubCell"/>
</dbReference>
<evidence type="ECO:0000256" key="8">
    <source>
        <dbReference type="ARBA" id="ARBA00023136"/>
    </source>
</evidence>
<dbReference type="Pfam" id="PF25885">
    <property type="entry name" value="HH_EMRA"/>
    <property type="match status" value="1"/>
</dbReference>